<feature type="compositionally biased region" description="Polar residues" evidence="1">
    <location>
        <begin position="129"/>
        <end position="153"/>
    </location>
</feature>
<feature type="compositionally biased region" description="Polar residues" evidence="1">
    <location>
        <begin position="99"/>
        <end position="120"/>
    </location>
</feature>
<organism evidence="2 3">
    <name type="scientific">Nematocida ausubeli (strain ATCC PRA-371 / ERTm2)</name>
    <name type="common">Nematode killer fungus</name>
    <dbReference type="NCBI Taxonomy" id="1913371"/>
    <lineage>
        <taxon>Eukaryota</taxon>
        <taxon>Fungi</taxon>
        <taxon>Fungi incertae sedis</taxon>
        <taxon>Microsporidia</taxon>
        <taxon>Nematocida</taxon>
    </lineage>
</organism>
<dbReference type="HOGENOM" id="CLU_297291_0_0_1"/>
<feature type="compositionally biased region" description="Polar residues" evidence="1">
    <location>
        <begin position="356"/>
        <end position="380"/>
    </location>
</feature>
<dbReference type="PANTHER" id="PTHR37929:SF1">
    <property type="entry name" value="SWI_SNF GLOBAL TRANSCRIPTION ACTIVATOR COMPLEX SUBUNIT SNF59"/>
    <property type="match status" value="1"/>
</dbReference>
<accession>A0A086J0Q1</accession>
<feature type="non-terminal residue" evidence="2">
    <location>
        <position position="1"/>
    </location>
</feature>
<dbReference type="PANTHER" id="PTHR37929">
    <property type="entry name" value="GRIP AND COILED-COIL DOMAIN-CONTAINING PROTEIN PFC0235W"/>
    <property type="match status" value="1"/>
</dbReference>
<feature type="compositionally biased region" description="Polar residues" evidence="1">
    <location>
        <begin position="51"/>
        <end position="92"/>
    </location>
</feature>
<proteinExistence type="predicted"/>
<feature type="compositionally biased region" description="Low complexity" evidence="1">
    <location>
        <begin position="172"/>
        <end position="201"/>
    </location>
</feature>
<sequence>DDSISESEPDPVTTDEITEPDPVTPNESINQSESKPVTTDEFTQPEPLLPNETTQTDPLLSNETTQTDPLLSNESINQPESKPVTSNETTQPDPLLPNESISQSESKPVTSNETTDSDPVTTDEFTDSDPVTSGETTESDPVTSNETTESDPVTSDEFTDSDLVTSGETTDSDPVTSDETTDSDSATSDYFTDSDLVTSDDSISESESDPATSDDSISESESDPVTSDDSISESEPDPVTTDEITEPDPVTPNESINQSESKPVTTDEFTQPEPLLPNETTQTDPLLSNETTQTDPLLSNESINQPESKPVTSNETTQPDPLLPNESISQSESKPVTSNETTDSDPVTTDEFTDSDPVTSGETTESDPVTSNETTESDPVTSDEFTDSDLVTSGETTDSDPVTSDETTDSDSATSDYFTDSDLVTSDDSISESESDPATSDDSISESESDPVTSDDSISESEPDPVTTDEITEPDPVTPNESINQLEDTPANLKNEAEEKQVNSAVDGDLVDNKPIDGDAEVKKSSLESPSSSTKKNSPPAIDASENNTEQNDSSSGKLNLVNNTQCVSSSNLHIWSLSSLAEKDIQKNVNCSDKVCASENERIVDFLLKHNPHIFTSIPETLSDELLSECASRVVSLTVLLDKYSDGDLSNAYNWRMFKNLVGFEVVGGGINSSPDESIYDVLACLTSIFSSFDKEKHVVVLSNMSITSVVLGGIQLMKPNQLAFNETSYSADNTDISLDNLVVSLLPDLNHLIFSGFEMSGWTCDQDQAENTAGDNFLSMATVENCSSQQVQDLLCYTFFKSAKTHVLKNNGISDLKIYTETPFLYVRHLVLIDEPGFTNLAFAHVSKLLSIDSICIVGGSLSLSIDAEILNPSEAKLQEIGIDSQCKLSILGDIDSEWISKLTLSEYVYSPGKVAERVFRIGVDKALKTSFLSIDKSSLFLTYKDEFSHAPILSSAQTSHPILANLILNPKDPSIEKESTDSIQAKAAAMYKTIGLTVSFTNESLFPCPAI</sequence>
<dbReference type="Proteomes" id="UP000054524">
    <property type="component" value="Unassembled WGS sequence"/>
</dbReference>
<feature type="compositionally biased region" description="Polar residues" evidence="1">
    <location>
        <begin position="545"/>
        <end position="558"/>
    </location>
</feature>
<feature type="compositionally biased region" description="Basic and acidic residues" evidence="1">
    <location>
        <begin position="511"/>
        <end position="526"/>
    </location>
</feature>
<feature type="compositionally biased region" description="Polar residues" evidence="1">
    <location>
        <begin position="326"/>
        <end position="347"/>
    </location>
</feature>
<feature type="region of interest" description="Disordered" evidence="1">
    <location>
        <begin position="1"/>
        <end position="558"/>
    </location>
</feature>
<feature type="compositionally biased region" description="Polar residues" evidence="1">
    <location>
        <begin position="252"/>
        <end position="269"/>
    </location>
</feature>
<keyword evidence="3" id="KW-1185">Reference proteome</keyword>
<gene>
    <name evidence="2" type="ORF">NESG_01700</name>
</gene>
<name>A0A086J0Q1_NEMA1</name>
<dbReference type="RefSeq" id="XP_052904274.1">
    <property type="nucleotide sequence ID" value="XM_053049324.1"/>
</dbReference>
<feature type="compositionally biased region" description="Low complexity" evidence="1">
    <location>
        <begin position="527"/>
        <end position="540"/>
    </location>
</feature>
<dbReference type="InterPro" id="IPR053127">
    <property type="entry name" value="Chromatin_remod_comp_subunit"/>
</dbReference>
<protein>
    <submittedName>
        <fullName evidence="2">Uncharacterized protein</fullName>
    </submittedName>
</protein>
<feature type="compositionally biased region" description="Low complexity" evidence="1">
    <location>
        <begin position="399"/>
        <end position="428"/>
    </location>
</feature>
<feature type="compositionally biased region" description="Polar residues" evidence="1">
    <location>
        <begin position="25"/>
        <end position="42"/>
    </location>
</feature>
<evidence type="ECO:0000313" key="3">
    <source>
        <dbReference type="Proteomes" id="UP000054524"/>
    </source>
</evidence>
<evidence type="ECO:0000313" key="2">
    <source>
        <dbReference type="EMBL" id="KFG25719.1"/>
    </source>
</evidence>
<evidence type="ECO:0000256" key="1">
    <source>
        <dbReference type="SAM" id="MobiDB-lite"/>
    </source>
</evidence>
<feature type="compositionally biased region" description="Polar residues" evidence="1">
    <location>
        <begin position="278"/>
        <end position="319"/>
    </location>
</feature>
<dbReference type="EMBL" id="AKIJ01000004">
    <property type="protein sequence ID" value="KFG25719.1"/>
    <property type="molecule type" value="Genomic_DNA"/>
</dbReference>
<comment type="caution">
    <text evidence="2">The sequence shown here is derived from an EMBL/GenBank/DDBJ whole genome shotgun (WGS) entry which is preliminary data.</text>
</comment>
<reference evidence="2 3" key="1">
    <citation type="journal article" date="2014" name="Genome Announc.">
        <title>Genome Sequence of the Microsporidian Species Nematocida sp1 Strain ERTm6 (ATCC PRA-372).</title>
        <authorList>
            <person name="Bakowski M.A."/>
            <person name="Priest M."/>
            <person name="Young S."/>
            <person name="Cuomo C.A."/>
            <person name="Troemel E.R."/>
        </authorList>
    </citation>
    <scope>NUCLEOTIDE SEQUENCE [LARGE SCALE GENOMIC DNA]</scope>
    <source>
        <strain evidence="2 3">ERTm6</strain>
    </source>
</reference>
<dbReference type="AlphaFoldDB" id="A0A086J0Q1"/>
<dbReference type="GeneID" id="77676673"/>